<dbReference type="PANTHER" id="PTHR36220">
    <property type="entry name" value="UNNAMED PRODUCT"/>
    <property type="match status" value="1"/>
</dbReference>
<keyword evidence="10" id="KW-1185">Reference proteome</keyword>
<dbReference type="Pfam" id="PF14312">
    <property type="entry name" value="FG-GAP_2"/>
    <property type="match status" value="5"/>
</dbReference>
<evidence type="ECO:0000256" key="1">
    <source>
        <dbReference type="ARBA" id="ARBA00022729"/>
    </source>
</evidence>
<dbReference type="PANTHER" id="PTHR36220:SF1">
    <property type="entry name" value="GAMMA TUBULIN COMPLEX COMPONENT C-TERMINAL DOMAIN-CONTAINING PROTEIN"/>
    <property type="match status" value="1"/>
</dbReference>
<dbReference type="AlphaFoldDB" id="A0A9Q0L9L6"/>
<dbReference type="InterPro" id="IPR028994">
    <property type="entry name" value="Integrin_alpha_N"/>
</dbReference>
<dbReference type="InterPro" id="IPR013783">
    <property type="entry name" value="Ig-like_fold"/>
</dbReference>
<dbReference type="InterPro" id="IPR013517">
    <property type="entry name" value="FG-GAP"/>
</dbReference>
<keyword evidence="3" id="KW-0325">Glycoprotein</keyword>
<dbReference type="InterPro" id="IPR036116">
    <property type="entry name" value="FN3_sf"/>
</dbReference>
<dbReference type="SMART" id="SM00191">
    <property type="entry name" value="Int_alpha"/>
    <property type="match status" value="4"/>
</dbReference>
<protein>
    <recommendedName>
        <fullName evidence="8">Fibronectin type-III domain-containing protein</fullName>
    </recommendedName>
</protein>
<feature type="repeat" description="FG-GAP" evidence="4">
    <location>
        <begin position="172"/>
        <end position="227"/>
    </location>
</feature>
<dbReference type="EMBL" id="JAPDFW010000114">
    <property type="protein sequence ID" value="KAJ5068658.1"/>
    <property type="molecule type" value="Genomic_DNA"/>
</dbReference>
<comment type="caution">
    <text evidence="9">The sequence shown here is derived from an EMBL/GenBank/DDBJ whole genome shotgun (WGS) entry which is preliminary data.</text>
</comment>
<evidence type="ECO:0000256" key="5">
    <source>
        <dbReference type="SAM" id="MobiDB-lite"/>
    </source>
</evidence>
<dbReference type="CDD" id="cd00063">
    <property type="entry name" value="FN3"/>
    <property type="match status" value="1"/>
</dbReference>
<keyword evidence="6" id="KW-1133">Transmembrane helix</keyword>
<dbReference type="InterPro" id="IPR013519">
    <property type="entry name" value="Int_alpha_beta-p"/>
</dbReference>
<organism evidence="9 10">
    <name type="scientific">Anaeramoeba ignava</name>
    <name type="common">Anaerobic marine amoeba</name>
    <dbReference type="NCBI Taxonomy" id="1746090"/>
    <lineage>
        <taxon>Eukaryota</taxon>
        <taxon>Metamonada</taxon>
        <taxon>Anaeramoebidae</taxon>
        <taxon>Anaeramoeba</taxon>
    </lineage>
</organism>
<dbReference type="InterPro" id="IPR003961">
    <property type="entry name" value="FN3_dom"/>
</dbReference>
<feature type="signal peptide" evidence="7">
    <location>
        <begin position="1"/>
        <end position="24"/>
    </location>
</feature>
<dbReference type="PROSITE" id="PS51470">
    <property type="entry name" value="FG_GAP"/>
    <property type="match status" value="2"/>
</dbReference>
<dbReference type="SUPFAM" id="SSF69318">
    <property type="entry name" value="Integrin alpha N-terminal domain"/>
    <property type="match status" value="1"/>
</dbReference>
<keyword evidence="6" id="KW-0472">Membrane</keyword>
<feature type="chain" id="PRO_5040400475" description="Fibronectin type-III domain-containing protein" evidence="7">
    <location>
        <begin position="25"/>
        <end position="782"/>
    </location>
</feature>
<accession>A0A9Q0L9L6</accession>
<evidence type="ECO:0000259" key="8">
    <source>
        <dbReference type="PROSITE" id="PS50853"/>
    </source>
</evidence>
<reference evidence="9" key="1">
    <citation type="submission" date="2022-10" db="EMBL/GenBank/DDBJ databases">
        <title>Novel sulphate-reducing endosymbionts in the free-living metamonad Anaeramoeba.</title>
        <authorList>
            <person name="Jerlstrom-Hultqvist J."/>
            <person name="Cepicka I."/>
            <person name="Gallot-Lavallee L."/>
            <person name="Salas-Leiva D."/>
            <person name="Curtis B.A."/>
            <person name="Zahonova K."/>
            <person name="Pipaliya S."/>
            <person name="Dacks J."/>
            <person name="Roger A.J."/>
        </authorList>
    </citation>
    <scope>NUCLEOTIDE SEQUENCE</scope>
    <source>
        <strain evidence="9">BMAN</strain>
    </source>
</reference>
<evidence type="ECO:0000256" key="7">
    <source>
        <dbReference type="SAM" id="SignalP"/>
    </source>
</evidence>
<feature type="transmembrane region" description="Helical" evidence="6">
    <location>
        <begin position="694"/>
        <end position="715"/>
    </location>
</feature>
<evidence type="ECO:0000313" key="10">
    <source>
        <dbReference type="Proteomes" id="UP001149090"/>
    </source>
</evidence>
<evidence type="ECO:0000313" key="9">
    <source>
        <dbReference type="EMBL" id="KAJ5068658.1"/>
    </source>
</evidence>
<gene>
    <name evidence="9" type="ORF">M0811_02601</name>
</gene>
<proteinExistence type="predicted"/>
<dbReference type="SUPFAM" id="SSF49265">
    <property type="entry name" value="Fibronectin type III"/>
    <property type="match status" value="1"/>
</dbReference>
<evidence type="ECO:0000256" key="6">
    <source>
        <dbReference type="SAM" id="Phobius"/>
    </source>
</evidence>
<dbReference type="PROSITE" id="PS50853">
    <property type="entry name" value="FN3"/>
    <property type="match status" value="1"/>
</dbReference>
<feature type="domain" description="Fibronectin type-III" evidence="8">
    <location>
        <begin position="491"/>
        <end position="593"/>
    </location>
</feature>
<dbReference type="OrthoDB" id="5317514at2759"/>
<dbReference type="Gene3D" id="2.60.40.10">
    <property type="entry name" value="Immunoglobulins"/>
    <property type="match status" value="1"/>
</dbReference>
<name>A0A9Q0L9L6_ANAIG</name>
<keyword evidence="1 7" id="KW-0732">Signal</keyword>
<sequence length="782" mass="88813">MKNFLSFLVLFLIIFDLNLIICQSQNKTNNNQNDNNNQFSQFFNSSFLIQNNLFWNETEILFSNDPEDKNQFECNVFISKNWAIIGSPYSHFENNSYQGKAYDRFGYSVFISEDLLIIGSPYADVGNSSEQGKVYVFENNGTFWNENQILIASDGKEKFMFFQNNGTFWNENQVLIASDGKVNDYFGSSVSTSGNTLIVTSPSATVETNLRQGKVYVFENNGTFWNENQILIASDGKSHDLFGSSISTSGNLLIIASPYASIGNNVDQGKVYVFENNGTFWNENQILIASDGKVFDEFGTSVFISGDLLIIGSPYADVGNNSEQGKAYFFQNNGTFWNEKQVLISSDGETDNYFGSSVSISGNFSIFGSHGYIAENSSYYNKAYIFESVFISAQINITSCGSLFSSFECFWEMENGDDKTFGYEIAYLDDNWQFIQSPIIIKENSYYQQFNQSIYTNITGNVDYSVQIKACISDVSNFCGEPSNIINLTTRIDSVKDLQLHSSNESVNISWNYPNVPIFDNVAKLDHYILSYYSNFETETTNISVSNSSKSYDLINLQSGTNYSISILPCRTNKCEGDDEGEQISNWISTLFSQVLNFRCFIAELNFSCFWDPPNAPEKPAFYNFSCQEVLKNYSSNTTLTYGYYQFTVPDYESTYQIQISVCDLNSRCGEESIFQFKTGKQSTDEKSKLDSKIVYSVSFVGFVFLIGILIFIIYRKRKIKKSNSKSNFEFQKIQEDDDLDEVNFEEDQKSDSDPNSNSNLNSDPKFKSELKFILNLNSFQN</sequence>
<dbReference type="Proteomes" id="UP001149090">
    <property type="component" value="Unassembled WGS sequence"/>
</dbReference>
<keyword evidence="2" id="KW-0677">Repeat</keyword>
<feature type="repeat" description="FG-GAP" evidence="4">
    <location>
        <begin position="91"/>
        <end position="146"/>
    </location>
</feature>
<dbReference type="Gene3D" id="2.130.10.130">
    <property type="entry name" value="Integrin alpha, N-terminal"/>
    <property type="match status" value="2"/>
</dbReference>
<feature type="compositionally biased region" description="Low complexity" evidence="5">
    <location>
        <begin position="754"/>
        <end position="764"/>
    </location>
</feature>
<evidence type="ECO:0000256" key="4">
    <source>
        <dbReference type="PROSITE-ProRule" id="PRU00803"/>
    </source>
</evidence>
<evidence type="ECO:0000256" key="3">
    <source>
        <dbReference type="ARBA" id="ARBA00023180"/>
    </source>
</evidence>
<keyword evidence="6" id="KW-0812">Transmembrane</keyword>
<feature type="region of interest" description="Disordered" evidence="5">
    <location>
        <begin position="740"/>
        <end position="765"/>
    </location>
</feature>
<evidence type="ECO:0000256" key="2">
    <source>
        <dbReference type="ARBA" id="ARBA00022737"/>
    </source>
</evidence>